<dbReference type="Proteomes" id="UP000323164">
    <property type="component" value="Unassembled WGS sequence"/>
</dbReference>
<dbReference type="EMBL" id="VTRV01000214">
    <property type="protein sequence ID" value="TZF82460.1"/>
    <property type="molecule type" value="Genomic_DNA"/>
</dbReference>
<reference evidence="2 3" key="1">
    <citation type="submission" date="2019-08" db="EMBL/GenBank/DDBJ databases">
        <title>Draft genome sequence of Lysobacter sp. UKS-15.</title>
        <authorList>
            <person name="Im W.-T."/>
        </authorList>
    </citation>
    <scope>NUCLEOTIDE SEQUENCE [LARGE SCALE GENOMIC DNA]</scope>
    <source>
        <strain evidence="2 3">UKS-15</strain>
    </source>
</reference>
<dbReference type="RefSeq" id="WP_149353808.1">
    <property type="nucleotide sequence ID" value="NZ_VTRV01000214.1"/>
</dbReference>
<name>A0A5D8YJ15_9GAMM</name>
<comment type="caution">
    <text evidence="2">The sequence shown here is derived from an EMBL/GenBank/DDBJ whole genome shotgun (WGS) entry which is preliminary data.</text>
</comment>
<evidence type="ECO:0000313" key="3">
    <source>
        <dbReference type="Proteomes" id="UP000323164"/>
    </source>
</evidence>
<dbReference type="OrthoDB" id="9766909at2"/>
<protein>
    <recommendedName>
        <fullName evidence="1">Penicillin-binding C-terminal domain-containing protein</fullName>
    </recommendedName>
</protein>
<keyword evidence="3" id="KW-1185">Reference proteome</keyword>
<dbReference type="InterPro" id="IPR009647">
    <property type="entry name" value="PBP_C"/>
</dbReference>
<accession>A0A5D8YJ15</accession>
<evidence type="ECO:0000259" key="1">
    <source>
        <dbReference type="Pfam" id="PF06832"/>
    </source>
</evidence>
<evidence type="ECO:0000313" key="2">
    <source>
        <dbReference type="EMBL" id="TZF82460.1"/>
    </source>
</evidence>
<feature type="non-terminal residue" evidence="2">
    <location>
        <position position="1"/>
    </location>
</feature>
<dbReference type="Pfam" id="PF06832">
    <property type="entry name" value="BiPBP_C"/>
    <property type="match status" value="1"/>
</dbReference>
<organism evidence="2 3">
    <name type="scientific">Cognatilysobacter lacus</name>
    <dbReference type="NCBI Taxonomy" id="1643323"/>
    <lineage>
        <taxon>Bacteria</taxon>
        <taxon>Pseudomonadati</taxon>
        <taxon>Pseudomonadota</taxon>
        <taxon>Gammaproteobacteria</taxon>
        <taxon>Lysobacterales</taxon>
        <taxon>Lysobacteraceae</taxon>
        <taxon>Cognatilysobacter</taxon>
    </lineage>
</organism>
<gene>
    <name evidence="2" type="ORF">FW784_13305</name>
</gene>
<proteinExistence type="predicted"/>
<sequence>SGPVRVEVRALGTDDAVRWLLDGRLVASSQGSAPTRLALDEPGPHALTAIAESGAWARIGFRVLSR</sequence>
<feature type="domain" description="Penicillin-binding C-terminal" evidence="1">
    <location>
        <begin position="3"/>
        <end position="61"/>
    </location>
</feature>
<dbReference type="AlphaFoldDB" id="A0A5D8YJ15"/>